<name>A0A8T0EN77_ARGBR</name>
<organism evidence="1 2">
    <name type="scientific">Argiope bruennichi</name>
    <name type="common">Wasp spider</name>
    <name type="synonym">Aranea bruennichi</name>
    <dbReference type="NCBI Taxonomy" id="94029"/>
    <lineage>
        <taxon>Eukaryota</taxon>
        <taxon>Metazoa</taxon>
        <taxon>Ecdysozoa</taxon>
        <taxon>Arthropoda</taxon>
        <taxon>Chelicerata</taxon>
        <taxon>Arachnida</taxon>
        <taxon>Araneae</taxon>
        <taxon>Araneomorphae</taxon>
        <taxon>Entelegynae</taxon>
        <taxon>Araneoidea</taxon>
        <taxon>Araneidae</taxon>
        <taxon>Argiope</taxon>
    </lineage>
</organism>
<keyword evidence="2" id="KW-1185">Reference proteome</keyword>
<dbReference type="EMBL" id="JABXBU010002072">
    <property type="protein sequence ID" value="KAF8777312.1"/>
    <property type="molecule type" value="Genomic_DNA"/>
</dbReference>
<protein>
    <submittedName>
        <fullName evidence="1">Uncharacterized protein</fullName>
    </submittedName>
</protein>
<dbReference type="Proteomes" id="UP000807504">
    <property type="component" value="Unassembled WGS sequence"/>
</dbReference>
<dbReference type="AlphaFoldDB" id="A0A8T0EN77"/>
<comment type="caution">
    <text evidence="1">The sequence shown here is derived from an EMBL/GenBank/DDBJ whole genome shotgun (WGS) entry which is preliminary data.</text>
</comment>
<sequence length="829" mass="96945">MQSGIQFQCRTYTDKINVTAVEQVVICDVSNGFICQESDQRHVCNNTVTNRCCCNSYEVRVCCVSRGWIHKLVPPPPVYDVVPLKKRIYSHLLPPEKPRIAVYRPPGCICVDLTIRIECCRKYTEIMYLPKLIVKYPPPTRQMTQRYHPTTVRAYIKMPQVKYYINEINIRPQIYHVPPIGCICRNMTISIECCIYKQRIYPTHVHRVWKKPKIQHIWDTVLLPQTRIWEKRIQPTVHVWKLLPTTVQDIYFPQQKVRYVTITFHLNQIRRDIIFDQHVNNPPHLIHYPPKMKWYTDRVAPQPTSVRRRTPPSKSYWVNVPLVYDVHFYPIATHAVGEMPEPHTSIEKYTQPGIYVYRSGKDFIFPLPKMRTVTSCYRVTRAREVCTSEWLQYWLALIRNCTVERLRRRGCLLGPQLDRETIQQLQAAAAVCIRIIGDTSCRDDRFSLMELMFEREFIIVGRIEENYHFHPNVSDELKKCVVLINEKKMNACFPGFHTLLLDLLLHGKMNLTLDIDKYHDPSCVMQQMEHCRPSDLETLEELIYSIFGTCIKLCPSSERGGGCSYDALRFRYCDSIDIRNFIQDVHNCIADSSGQQKFQKLPLKKRIVIVINCLIRCHPNCILSKWTVFKEILSYLIEVLTGEDIDYDMNPDVTLEDMCVPLHLSENSSSVKYVIQRSCRGYDIGKWLNATKSCMTGETKKIGLKNPDLLTIEKIMHLLQHCISTQDNLKCHPKGRREYRLLLSSFLNIIRRFSVISNASTCPQDLIIENIGKCQTSLYSFLLLKYESSIMKDRKTAFEGWEKIFKNCSSEIVESKFKKLRMILILKTG</sequence>
<evidence type="ECO:0000313" key="1">
    <source>
        <dbReference type="EMBL" id="KAF8777312.1"/>
    </source>
</evidence>
<reference evidence="1" key="2">
    <citation type="submission" date="2020-06" db="EMBL/GenBank/DDBJ databases">
        <authorList>
            <person name="Sheffer M."/>
        </authorList>
    </citation>
    <scope>NUCLEOTIDE SEQUENCE</scope>
</reference>
<proteinExistence type="predicted"/>
<accession>A0A8T0EN77</accession>
<gene>
    <name evidence="1" type="ORF">HNY73_014187</name>
</gene>
<reference evidence="1" key="1">
    <citation type="journal article" date="2020" name="bioRxiv">
        <title>Chromosome-level reference genome of the European wasp spider Argiope bruennichi: a resource for studies on range expansion and evolutionary adaptation.</title>
        <authorList>
            <person name="Sheffer M.M."/>
            <person name="Hoppe A."/>
            <person name="Krehenwinkel H."/>
            <person name="Uhl G."/>
            <person name="Kuss A.W."/>
            <person name="Jensen L."/>
            <person name="Jensen C."/>
            <person name="Gillespie R.G."/>
            <person name="Hoff K.J."/>
            <person name="Prost S."/>
        </authorList>
    </citation>
    <scope>NUCLEOTIDE SEQUENCE</scope>
</reference>
<evidence type="ECO:0000313" key="2">
    <source>
        <dbReference type="Proteomes" id="UP000807504"/>
    </source>
</evidence>